<accession>A0A371R3E8</accession>
<evidence type="ECO:0000313" key="1">
    <source>
        <dbReference type="EMBL" id="RFA98331.1"/>
    </source>
</evidence>
<dbReference type="RefSeq" id="WP_116420394.1">
    <property type="nucleotide sequence ID" value="NZ_NMUE01000002.1"/>
</dbReference>
<dbReference type="Proteomes" id="UP000257123">
    <property type="component" value="Unassembled WGS sequence"/>
</dbReference>
<dbReference type="EMBL" id="NMUF01000001">
    <property type="protein sequence ID" value="RFB00445.1"/>
    <property type="molecule type" value="Genomic_DNA"/>
</dbReference>
<organism evidence="1 4">
    <name type="scientific">Pyrobaculum aerophilum</name>
    <dbReference type="NCBI Taxonomy" id="13773"/>
    <lineage>
        <taxon>Archaea</taxon>
        <taxon>Thermoproteota</taxon>
        <taxon>Thermoprotei</taxon>
        <taxon>Thermoproteales</taxon>
        <taxon>Thermoproteaceae</taxon>
        <taxon>Pyrobaculum</taxon>
    </lineage>
</organism>
<evidence type="ECO:0000313" key="2">
    <source>
        <dbReference type="EMBL" id="RFB00445.1"/>
    </source>
</evidence>
<reference evidence="3 4" key="1">
    <citation type="submission" date="2017-07" db="EMBL/GenBank/DDBJ databases">
        <title>Draft genome sequence of aerobic hyperthermophilic archaea, Pyrobaculum aerophilum YKB31 and YKB32.</title>
        <authorList>
            <person name="Mochizuki T."/>
            <person name="Berliner A.J."/>
            <person name="Yoshida-Takashima Y."/>
            <person name="Takaki Y."/>
            <person name="Nunoura T."/>
            <person name="Takai K."/>
        </authorList>
    </citation>
    <scope>NUCLEOTIDE SEQUENCE [LARGE SCALE GENOMIC DNA]</scope>
    <source>
        <strain evidence="1 4">YKB31</strain>
        <strain evidence="2 3">YKB32</strain>
    </source>
</reference>
<dbReference type="Proteomes" id="UP000256877">
    <property type="component" value="Unassembled WGS sequence"/>
</dbReference>
<dbReference type="AlphaFoldDB" id="A0A371R3E8"/>
<dbReference type="EMBL" id="NMUE01000002">
    <property type="protein sequence ID" value="RFA98331.1"/>
    <property type="molecule type" value="Genomic_DNA"/>
</dbReference>
<evidence type="ECO:0000313" key="4">
    <source>
        <dbReference type="Proteomes" id="UP000257123"/>
    </source>
</evidence>
<proteinExistence type="predicted"/>
<comment type="caution">
    <text evidence="1">The sequence shown here is derived from an EMBL/GenBank/DDBJ whole genome shotgun (WGS) entry which is preliminary data.</text>
</comment>
<protein>
    <submittedName>
        <fullName evidence="1">Uncharacterized protein</fullName>
    </submittedName>
</protein>
<name>A0A371R3E8_9CREN</name>
<gene>
    <name evidence="1" type="ORF">CGL51_01290</name>
    <name evidence="2" type="ORF">CGL52_00935</name>
</gene>
<sequence length="104" mass="12391">MQHVEFLLRYIETKIGKASKLRYHEDNYAYHLMAWFKDVEVPTELNCFDEERGLLGGRRVFCYDEVEERKLSIVLQISKNKVNMAMVSLFKQGVPLIWPPRKKQ</sequence>
<evidence type="ECO:0000313" key="3">
    <source>
        <dbReference type="Proteomes" id="UP000256877"/>
    </source>
</evidence>